<comment type="similarity">
    <text evidence="1">Belongs to the LysR transcriptional regulatory family.</text>
</comment>
<reference evidence="7" key="1">
    <citation type="journal article" date="2019" name="Int. J. Syst. Evol. Microbiol.">
        <title>The Global Catalogue of Microorganisms (GCM) 10K type strain sequencing project: providing services to taxonomists for standard genome sequencing and annotation.</title>
        <authorList>
            <consortium name="The Broad Institute Genomics Platform"/>
            <consortium name="The Broad Institute Genome Sequencing Center for Infectious Disease"/>
            <person name="Wu L."/>
            <person name="Ma J."/>
        </authorList>
    </citation>
    <scope>NUCLEOTIDE SEQUENCE [LARGE SCALE GENOMIC DNA]</scope>
    <source>
        <strain evidence="7">CGMCC 1.10131</strain>
    </source>
</reference>
<proteinExistence type="inferred from homology"/>
<evidence type="ECO:0000256" key="4">
    <source>
        <dbReference type="ARBA" id="ARBA00023163"/>
    </source>
</evidence>
<evidence type="ECO:0000256" key="2">
    <source>
        <dbReference type="ARBA" id="ARBA00023015"/>
    </source>
</evidence>
<accession>A0ABQ1I1W2</accession>
<keyword evidence="7" id="KW-1185">Reference proteome</keyword>
<keyword evidence="2" id="KW-0805">Transcription regulation</keyword>
<gene>
    <name evidence="6" type="ORF">GCM10007414_21900</name>
</gene>
<evidence type="ECO:0000256" key="3">
    <source>
        <dbReference type="ARBA" id="ARBA00023125"/>
    </source>
</evidence>
<dbReference type="InterPro" id="IPR036390">
    <property type="entry name" value="WH_DNA-bd_sf"/>
</dbReference>
<feature type="domain" description="HTH lysR-type" evidence="5">
    <location>
        <begin position="1"/>
        <end position="60"/>
    </location>
</feature>
<evidence type="ECO:0000313" key="7">
    <source>
        <dbReference type="Proteomes" id="UP000651977"/>
    </source>
</evidence>
<comment type="caution">
    <text evidence="6">The sequence shown here is derived from an EMBL/GenBank/DDBJ whole genome shotgun (WGS) entry which is preliminary data.</text>
</comment>
<dbReference type="Gene3D" id="1.10.10.10">
    <property type="entry name" value="Winged helix-like DNA-binding domain superfamily/Winged helix DNA-binding domain"/>
    <property type="match status" value="1"/>
</dbReference>
<dbReference type="RefSeq" id="WP_055734157.1">
    <property type="nucleotide sequence ID" value="NZ_BMDY01000012.1"/>
</dbReference>
<dbReference type="InterPro" id="IPR005119">
    <property type="entry name" value="LysR_subst-bd"/>
</dbReference>
<dbReference type="InterPro" id="IPR036388">
    <property type="entry name" value="WH-like_DNA-bd_sf"/>
</dbReference>
<keyword evidence="3" id="KW-0238">DNA-binding</keyword>
<keyword evidence="4" id="KW-0804">Transcription</keyword>
<evidence type="ECO:0000313" key="6">
    <source>
        <dbReference type="EMBL" id="GGB08121.1"/>
    </source>
</evidence>
<organism evidence="6 7">
    <name type="scientific">Agarivorans gilvus</name>
    <dbReference type="NCBI Taxonomy" id="680279"/>
    <lineage>
        <taxon>Bacteria</taxon>
        <taxon>Pseudomonadati</taxon>
        <taxon>Pseudomonadota</taxon>
        <taxon>Gammaproteobacteria</taxon>
        <taxon>Alteromonadales</taxon>
        <taxon>Alteromonadaceae</taxon>
        <taxon>Agarivorans</taxon>
    </lineage>
</organism>
<dbReference type="Pfam" id="PF00126">
    <property type="entry name" value="HTH_1"/>
    <property type="match status" value="1"/>
</dbReference>
<dbReference type="SUPFAM" id="SSF53850">
    <property type="entry name" value="Periplasmic binding protein-like II"/>
    <property type="match status" value="1"/>
</dbReference>
<dbReference type="Pfam" id="PF03466">
    <property type="entry name" value="LysR_substrate"/>
    <property type="match status" value="1"/>
</dbReference>
<dbReference type="PANTHER" id="PTHR30126">
    <property type="entry name" value="HTH-TYPE TRANSCRIPTIONAL REGULATOR"/>
    <property type="match status" value="1"/>
</dbReference>
<dbReference type="Gene3D" id="3.40.190.10">
    <property type="entry name" value="Periplasmic binding protein-like II"/>
    <property type="match status" value="2"/>
</dbReference>
<dbReference type="InterPro" id="IPR000847">
    <property type="entry name" value="LysR_HTH_N"/>
</dbReference>
<protein>
    <submittedName>
        <fullName evidence="6">LysR family transcriptional regulator</fullName>
    </submittedName>
</protein>
<dbReference type="PRINTS" id="PR00039">
    <property type="entry name" value="HTHLYSR"/>
</dbReference>
<dbReference type="PROSITE" id="PS50931">
    <property type="entry name" value="HTH_LYSR"/>
    <property type="match status" value="1"/>
</dbReference>
<evidence type="ECO:0000259" key="5">
    <source>
        <dbReference type="PROSITE" id="PS50931"/>
    </source>
</evidence>
<dbReference type="SUPFAM" id="SSF46785">
    <property type="entry name" value="Winged helix' DNA-binding domain"/>
    <property type="match status" value="1"/>
</dbReference>
<evidence type="ECO:0000256" key="1">
    <source>
        <dbReference type="ARBA" id="ARBA00009437"/>
    </source>
</evidence>
<dbReference type="EMBL" id="BMDY01000012">
    <property type="protein sequence ID" value="GGB08121.1"/>
    <property type="molecule type" value="Genomic_DNA"/>
</dbReference>
<sequence length="301" mass="33932">MRYSLKQLTVFEAVATHGSVSAAAEHLALTQSAASMSLAQLEKLLGKPLFDRRGKRMVLSQWGLWLRPKAKQLLLDAMQIEEGFAEQHLVSGELQLCASQTAAEHLIPDLISSIDSNFPQLRVSFSVENTAEVINGLINYDYQLGVIEGRCDDDRIAHQVWCNDHLVIVAAAHHPYAKLERVSIAQLEQASWVLREQGAGTRRVFDSAIQGTIETLKVHREYEHVPVLRSLVANNNYLSCLPYLDVLKALEMGDLVRLNVPELSIERSLSFVWRNDTPSNPLRDLVITEAKRMFEVLHREM</sequence>
<name>A0ABQ1I1W2_9ALTE</name>
<dbReference type="PANTHER" id="PTHR30126:SF94">
    <property type="entry name" value="LYSR FAMILY TRANSCRIPTIONAL REGULATOR"/>
    <property type="match status" value="1"/>
</dbReference>
<dbReference type="Proteomes" id="UP000651977">
    <property type="component" value="Unassembled WGS sequence"/>
</dbReference>